<dbReference type="OrthoDB" id="2992749at2759"/>
<dbReference type="InParanoid" id="A0A0H2RVZ5"/>
<organism evidence="6 7">
    <name type="scientific">Schizopora paradoxa</name>
    <dbReference type="NCBI Taxonomy" id="27342"/>
    <lineage>
        <taxon>Eukaryota</taxon>
        <taxon>Fungi</taxon>
        <taxon>Dikarya</taxon>
        <taxon>Basidiomycota</taxon>
        <taxon>Agaricomycotina</taxon>
        <taxon>Agaricomycetes</taxon>
        <taxon>Hymenochaetales</taxon>
        <taxon>Schizoporaceae</taxon>
        <taxon>Schizopora</taxon>
    </lineage>
</organism>
<evidence type="ECO:0000313" key="6">
    <source>
        <dbReference type="EMBL" id="KLO15989.1"/>
    </source>
</evidence>
<dbReference type="PROSITE" id="PS50865">
    <property type="entry name" value="ZF_MYND_2"/>
    <property type="match status" value="1"/>
</dbReference>
<accession>A0A0H2RVZ5</accession>
<feature type="domain" description="MYND-type" evidence="5">
    <location>
        <begin position="432"/>
        <end position="473"/>
    </location>
</feature>
<gene>
    <name evidence="6" type="ORF">SCHPADRAFT_995481</name>
</gene>
<dbReference type="AlphaFoldDB" id="A0A0H2RVZ5"/>
<keyword evidence="2 4" id="KW-0863">Zinc-finger</keyword>
<dbReference type="PROSITE" id="PS01360">
    <property type="entry name" value="ZF_MYND_1"/>
    <property type="match status" value="1"/>
</dbReference>
<name>A0A0H2RVZ5_9AGAM</name>
<keyword evidence="3" id="KW-0862">Zinc</keyword>
<dbReference type="STRING" id="27342.A0A0H2RVZ5"/>
<protein>
    <recommendedName>
        <fullName evidence="5">MYND-type domain-containing protein</fullName>
    </recommendedName>
</protein>
<keyword evidence="7" id="KW-1185">Reference proteome</keyword>
<evidence type="ECO:0000256" key="1">
    <source>
        <dbReference type="ARBA" id="ARBA00022723"/>
    </source>
</evidence>
<dbReference type="SUPFAM" id="SSF144232">
    <property type="entry name" value="HIT/MYND zinc finger-like"/>
    <property type="match status" value="1"/>
</dbReference>
<evidence type="ECO:0000256" key="2">
    <source>
        <dbReference type="ARBA" id="ARBA00022771"/>
    </source>
</evidence>
<dbReference type="Proteomes" id="UP000053477">
    <property type="component" value="Unassembled WGS sequence"/>
</dbReference>
<proteinExistence type="predicted"/>
<evidence type="ECO:0000256" key="4">
    <source>
        <dbReference type="PROSITE-ProRule" id="PRU00134"/>
    </source>
</evidence>
<dbReference type="InterPro" id="IPR002893">
    <property type="entry name" value="Znf_MYND"/>
</dbReference>
<keyword evidence="1" id="KW-0479">Metal-binding</keyword>
<reference evidence="6 7" key="1">
    <citation type="submission" date="2015-04" db="EMBL/GenBank/DDBJ databases">
        <title>Complete genome sequence of Schizopora paradoxa KUC8140, a cosmopolitan wood degrader in East Asia.</title>
        <authorList>
            <consortium name="DOE Joint Genome Institute"/>
            <person name="Min B."/>
            <person name="Park H."/>
            <person name="Jang Y."/>
            <person name="Kim J.-J."/>
            <person name="Kim K.H."/>
            <person name="Pangilinan J."/>
            <person name="Lipzen A."/>
            <person name="Riley R."/>
            <person name="Grigoriev I.V."/>
            <person name="Spatafora J.W."/>
            <person name="Choi I.-G."/>
        </authorList>
    </citation>
    <scope>NUCLEOTIDE SEQUENCE [LARGE SCALE GENOMIC DNA]</scope>
    <source>
        <strain evidence="6 7">KUC8140</strain>
    </source>
</reference>
<dbReference type="Gene3D" id="6.10.140.2220">
    <property type="match status" value="1"/>
</dbReference>
<sequence length="685" mass="77142">MSFTINPAEIEVANRRFARNAVATIKAAKTSLLDRSVLADHAQMLPLRLAPSALEVLCTELPSSDSGEPDPASPSPSSWNYRINLPSFRLALSVLNGVSMIIAHFGPDDVTLVDKLSDKWSSVLDCLLYVLDVFINTREGGAVYQNTTSVTLSNAAAMFSMVCFYAPDKMKDERAIKATAQLWFHRDPEDKISHPTTRAVKDLCFALKEGYGKLLDFLVDECKGDMDRLVGFAIKRLFVAMLRSPIIYEEVESSIEIIILLSDEKRRKFRVSLLRTKGFEMVCDALARFSRIPEPSAPEKQDTIAACFSFYYHSMNTEISTQWIHEAVSHGFFEAFGNFSPSYAKANEMTVKNINDLFGAFLPSQLIYMSVVSAAAEAMDRDANALAKQVVVEGRFRQVWAQFCSVLLERVVWKEIFEVQLNVTALADRVVCSVCSKVDGNHSFSRCARCKSAIYCSKDCQVYGWNRGHKKECKFLCEIPEMALTRTKDDVILNALVRDDVWRHLPGLEELAKDRYPGTPFEKIGIVIDYSSVPPTFAVFRLEDDSIPDDASLSVTRKSTRQEALHSNKTLMLVKTRQGSSGYLRSVLADFSTRKTYPRLSEHNHHKVQRMVGRNMDGESLETQMDGVDMIMSVLNLQDATVALSMPPHPLERLRKRISEAMGRGEHLASEFTLFEMMFKHMLKV</sequence>
<dbReference type="EMBL" id="KQ085922">
    <property type="protein sequence ID" value="KLO15989.1"/>
    <property type="molecule type" value="Genomic_DNA"/>
</dbReference>
<evidence type="ECO:0000256" key="3">
    <source>
        <dbReference type="ARBA" id="ARBA00022833"/>
    </source>
</evidence>
<dbReference type="GO" id="GO:0008270">
    <property type="term" value="F:zinc ion binding"/>
    <property type="evidence" value="ECO:0007669"/>
    <property type="project" value="UniProtKB-KW"/>
</dbReference>
<evidence type="ECO:0000259" key="5">
    <source>
        <dbReference type="PROSITE" id="PS50865"/>
    </source>
</evidence>
<dbReference type="Pfam" id="PF01753">
    <property type="entry name" value="zf-MYND"/>
    <property type="match status" value="1"/>
</dbReference>
<evidence type="ECO:0000313" key="7">
    <source>
        <dbReference type="Proteomes" id="UP000053477"/>
    </source>
</evidence>